<gene>
    <name evidence="3" type="ORF">DYB26_012739</name>
    <name evidence="2" type="ORF">DYB30_011792</name>
</gene>
<dbReference type="VEuPathDB" id="FungiDB:H257_14735"/>
<accession>A0A397CKL2</accession>
<dbReference type="EMBL" id="QUTD01008070">
    <property type="protein sequence ID" value="RHY47675.1"/>
    <property type="molecule type" value="Genomic_DNA"/>
</dbReference>
<dbReference type="Proteomes" id="UP000266643">
    <property type="component" value="Unassembled WGS sequence"/>
</dbReference>
<feature type="region of interest" description="Disordered" evidence="1">
    <location>
        <begin position="1"/>
        <end position="29"/>
    </location>
</feature>
<dbReference type="Proteomes" id="UP000286510">
    <property type="component" value="Unassembled WGS sequence"/>
</dbReference>
<protein>
    <submittedName>
        <fullName evidence="2">Uncharacterized protein</fullName>
    </submittedName>
</protein>
<proteinExistence type="predicted"/>
<evidence type="ECO:0000313" key="3">
    <source>
        <dbReference type="EMBL" id="RHZ17802.1"/>
    </source>
</evidence>
<organism evidence="2 4">
    <name type="scientific">Aphanomyces astaci</name>
    <name type="common">Crayfish plague agent</name>
    <dbReference type="NCBI Taxonomy" id="112090"/>
    <lineage>
        <taxon>Eukaryota</taxon>
        <taxon>Sar</taxon>
        <taxon>Stramenopiles</taxon>
        <taxon>Oomycota</taxon>
        <taxon>Saprolegniomycetes</taxon>
        <taxon>Saprolegniales</taxon>
        <taxon>Verrucalvaceae</taxon>
        <taxon>Aphanomyces</taxon>
    </lineage>
</organism>
<evidence type="ECO:0000313" key="2">
    <source>
        <dbReference type="EMBL" id="RHY47675.1"/>
    </source>
</evidence>
<dbReference type="AlphaFoldDB" id="A0A397CKL2"/>
<evidence type="ECO:0000256" key="1">
    <source>
        <dbReference type="SAM" id="MobiDB-lite"/>
    </source>
</evidence>
<name>A0A397CKL2_APHAT</name>
<reference evidence="4 5" key="1">
    <citation type="submission" date="2018-08" db="EMBL/GenBank/DDBJ databases">
        <title>Aphanomyces genome sequencing and annotation.</title>
        <authorList>
            <person name="Minardi D."/>
            <person name="Oidtmann B."/>
            <person name="Van Der Giezen M."/>
            <person name="Studholme D.J."/>
        </authorList>
    </citation>
    <scope>NUCLEOTIDE SEQUENCE [LARGE SCALE GENOMIC DNA]</scope>
    <source>
        <strain evidence="2 4">D2</strain>
        <strain evidence="3 5">FDL457</strain>
    </source>
</reference>
<comment type="caution">
    <text evidence="2">The sequence shown here is derived from an EMBL/GenBank/DDBJ whole genome shotgun (WGS) entry which is preliminary data.</text>
</comment>
<sequence length="190" mass="20760">MEETEAAEQQVEIVDVTAESDDDDGVAPSEDAKAAKLLEQSKAKRTEEAKAMAAADNAAKEAAEAASVGGKQGKASGKGISVKTESNAKAEFGGPERTGLARDEAFERELGFHWDRSRIFTPAVWGGVDLGYVRDVTRCLTVVGEFDESRDDWRYQTANSASVERYLRLFVSVQSFELQVLWMLLAVECM</sequence>
<dbReference type="EMBL" id="QUTF01013452">
    <property type="protein sequence ID" value="RHZ17802.1"/>
    <property type="molecule type" value="Genomic_DNA"/>
</dbReference>
<evidence type="ECO:0000313" key="5">
    <source>
        <dbReference type="Proteomes" id="UP000286510"/>
    </source>
</evidence>
<evidence type="ECO:0000313" key="4">
    <source>
        <dbReference type="Proteomes" id="UP000266643"/>
    </source>
</evidence>